<dbReference type="SUPFAM" id="SSF100950">
    <property type="entry name" value="NagB/RpiA/CoA transferase-like"/>
    <property type="match status" value="1"/>
</dbReference>
<comment type="similarity">
    <text evidence="1 4">Belongs to the 5-formyltetrahydrofolate cyclo-ligase family.</text>
</comment>
<keyword evidence="2 4" id="KW-0547">Nucleotide-binding</keyword>
<dbReference type="AlphaFoldDB" id="A0A2R8CIH3"/>
<name>A0A2R8CIH3_9GAMM</name>
<dbReference type="InterPro" id="IPR024185">
    <property type="entry name" value="FTHF_cligase-like_sf"/>
</dbReference>
<dbReference type="GO" id="GO:0030272">
    <property type="term" value="F:5-formyltetrahydrofolate cyclo-ligase activity"/>
    <property type="evidence" value="ECO:0007669"/>
    <property type="project" value="UniProtKB-EC"/>
</dbReference>
<evidence type="ECO:0000256" key="2">
    <source>
        <dbReference type="ARBA" id="ARBA00022741"/>
    </source>
</evidence>
<protein>
    <recommendedName>
        <fullName evidence="4">5-formyltetrahydrofolate cyclo-ligase</fullName>
        <ecNumber evidence="4">6.3.3.2</ecNumber>
    </recommendedName>
</protein>
<dbReference type="GO" id="GO:0005524">
    <property type="term" value="F:ATP binding"/>
    <property type="evidence" value="ECO:0007669"/>
    <property type="project" value="UniProtKB-KW"/>
</dbReference>
<keyword evidence="4" id="KW-0479">Metal-binding</keyword>
<dbReference type="RefSeq" id="WP_108841455.1">
    <property type="nucleotide sequence ID" value="NZ_ONZI01000001.1"/>
</dbReference>
<evidence type="ECO:0000313" key="7">
    <source>
        <dbReference type="Proteomes" id="UP000244934"/>
    </source>
</evidence>
<dbReference type="GO" id="GO:0046872">
    <property type="term" value="F:metal ion binding"/>
    <property type="evidence" value="ECO:0007669"/>
    <property type="project" value="UniProtKB-KW"/>
</dbReference>
<comment type="catalytic activity">
    <reaction evidence="4">
        <text>(6S)-5-formyl-5,6,7,8-tetrahydrofolate + ATP = (6R)-5,10-methenyltetrahydrofolate + ADP + phosphate</text>
        <dbReference type="Rhea" id="RHEA:10488"/>
        <dbReference type="ChEBI" id="CHEBI:30616"/>
        <dbReference type="ChEBI" id="CHEBI:43474"/>
        <dbReference type="ChEBI" id="CHEBI:57455"/>
        <dbReference type="ChEBI" id="CHEBI:57457"/>
        <dbReference type="ChEBI" id="CHEBI:456216"/>
        <dbReference type="EC" id="6.3.3.2"/>
    </reaction>
</comment>
<evidence type="ECO:0000313" key="6">
    <source>
        <dbReference type="EMBL" id="SPJ32602.1"/>
    </source>
</evidence>
<feature type="region of interest" description="Disordered" evidence="5">
    <location>
        <begin position="1"/>
        <end position="53"/>
    </location>
</feature>
<keyword evidence="4" id="KW-0460">Magnesium</keyword>
<sequence length="252" mass="29362">MSVRCALPADQPRTRRPRALSLRTPRPGRRFFSPLLSRHESSTPAPLPASDDRQALRRELRRRRRVLDDRVQRLASMALVRQLMQLTSLRRARHVALYLPENGEIDPTPLVDWLHRRGTQVYLPVLRPLVENRLWFVHWRFDTRMVLNRFNITEPDLRQSGHRIRRLAPWAMDVVLMPLVGFDDQGHRLGMGGGFYDRTLAFAGRKHGPRPTLIGVAHHCQQVERLPHQPWDVNLNMIVSDRQVLRPSTVGH</sequence>
<keyword evidence="6" id="KW-0436">Ligase</keyword>
<dbReference type="GO" id="GO:0035999">
    <property type="term" value="P:tetrahydrofolate interconversion"/>
    <property type="evidence" value="ECO:0007669"/>
    <property type="project" value="TreeGrafter"/>
</dbReference>
<accession>A0A2R8CIH3</accession>
<keyword evidence="3 4" id="KW-0067">ATP-binding</keyword>
<comment type="cofactor">
    <cofactor evidence="4">
        <name>Mg(2+)</name>
        <dbReference type="ChEBI" id="CHEBI:18420"/>
    </cofactor>
</comment>
<dbReference type="PANTHER" id="PTHR23407">
    <property type="entry name" value="ATPASE INHIBITOR/5-FORMYLTETRAHYDROFOLATE CYCLO-LIGASE"/>
    <property type="match status" value="1"/>
</dbReference>
<dbReference type="NCBIfam" id="TIGR02727">
    <property type="entry name" value="MTHFS_bact"/>
    <property type="match status" value="1"/>
</dbReference>
<dbReference type="InterPro" id="IPR037171">
    <property type="entry name" value="NagB/RpiA_transferase-like"/>
</dbReference>
<evidence type="ECO:0000256" key="4">
    <source>
        <dbReference type="RuleBase" id="RU361279"/>
    </source>
</evidence>
<dbReference type="GO" id="GO:0009396">
    <property type="term" value="P:folic acid-containing compound biosynthetic process"/>
    <property type="evidence" value="ECO:0007669"/>
    <property type="project" value="TreeGrafter"/>
</dbReference>
<evidence type="ECO:0000256" key="1">
    <source>
        <dbReference type="ARBA" id="ARBA00010638"/>
    </source>
</evidence>
<dbReference type="Pfam" id="PF01812">
    <property type="entry name" value="5-FTHF_cyc-lig"/>
    <property type="match status" value="1"/>
</dbReference>
<dbReference type="OrthoDB" id="9801938at2"/>
<keyword evidence="7" id="KW-1185">Reference proteome</keyword>
<evidence type="ECO:0000256" key="5">
    <source>
        <dbReference type="SAM" id="MobiDB-lite"/>
    </source>
</evidence>
<dbReference type="EMBL" id="ONZI01000001">
    <property type="protein sequence ID" value="SPJ32602.1"/>
    <property type="molecule type" value="Genomic_DNA"/>
</dbReference>
<proteinExistence type="inferred from homology"/>
<dbReference type="Proteomes" id="UP000244934">
    <property type="component" value="Unassembled WGS sequence"/>
</dbReference>
<dbReference type="InterPro" id="IPR002698">
    <property type="entry name" value="FTHF_cligase"/>
</dbReference>
<evidence type="ECO:0000256" key="3">
    <source>
        <dbReference type="ARBA" id="ARBA00022840"/>
    </source>
</evidence>
<organism evidence="6 7">
    <name type="scientific">Kushneria phyllosphaerae</name>
    <dbReference type="NCBI Taxonomy" id="2100822"/>
    <lineage>
        <taxon>Bacteria</taxon>
        <taxon>Pseudomonadati</taxon>
        <taxon>Pseudomonadota</taxon>
        <taxon>Gammaproteobacteria</taxon>
        <taxon>Oceanospirillales</taxon>
        <taxon>Halomonadaceae</taxon>
        <taxon>Kushneria</taxon>
    </lineage>
</organism>
<dbReference type="EC" id="6.3.3.2" evidence="4"/>
<reference evidence="7" key="1">
    <citation type="submission" date="2018-03" db="EMBL/GenBank/DDBJ databases">
        <authorList>
            <person name="Navarro De La Torre S."/>
        </authorList>
    </citation>
    <scope>NUCLEOTIDE SEQUENCE [LARGE SCALE GENOMIC DNA]</scope>
    <source>
        <strain evidence="7">EAod3</strain>
    </source>
</reference>
<dbReference type="Gene3D" id="3.40.50.10420">
    <property type="entry name" value="NagB/RpiA/CoA transferase-like"/>
    <property type="match status" value="1"/>
</dbReference>
<dbReference type="PANTHER" id="PTHR23407:SF1">
    <property type="entry name" value="5-FORMYLTETRAHYDROFOLATE CYCLO-LIGASE"/>
    <property type="match status" value="1"/>
</dbReference>
<gene>
    <name evidence="6" type="ORF">KSP9073_00603</name>
</gene>